<comment type="caution">
    <text evidence="8">The sequence shown here is derived from an EMBL/GenBank/DDBJ whole genome shotgun (WGS) entry which is preliminary data.</text>
</comment>
<dbReference type="Proteomes" id="UP000479241">
    <property type="component" value="Unassembled WGS sequence"/>
</dbReference>
<feature type="transmembrane region" description="Helical" evidence="6">
    <location>
        <begin position="67"/>
        <end position="85"/>
    </location>
</feature>
<name>A0A6L9W3D1_9ACTN</name>
<feature type="domain" description="Lipopolysaccharide assembly protein A" evidence="7">
    <location>
        <begin position="86"/>
        <end position="130"/>
    </location>
</feature>
<organism evidence="8 9">
    <name type="scientific">Blastococcus saxobsidens</name>
    <dbReference type="NCBI Taxonomy" id="138336"/>
    <lineage>
        <taxon>Bacteria</taxon>
        <taxon>Bacillati</taxon>
        <taxon>Actinomycetota</taxon>
        <taxon>Actinomycetes</taxon>
        <taxon>Geodermatophilales</taxon>
        <taxon>Geodermatophilaceae</taxon>
        <taxon>Blastococcus</taxon>
    </lineage>
</organism>
<evidence type="ECO:0000256" key="6">
    <source>
        <dbReference type="SAM" id="Phobius"/>
    </source>
</evidence>
<dbReference type="Pfam" id="PF06305">
    <property type="entry name" value="LapA_dom"/>
    <property type="match status" value="1"/>
</dbReference>
<evidence type="ECO:0000313" key="9">
    <source>
        <dbReference type="Proteomes" id="UP000479241"/>
    </source>
</evidence>
<protein>
    <submittedName>
        <fullName evidence="8">LapA family protein</fullName>
    </submittedName>
</protein>
<dbReference type="GO" id="GO:0005886">
    <property type="term" value="C:plasma membrane"/>
    <property type="evidence" value="ECO:0007669"/>
    <property type="project" value="InterPro"/>
</dbReference>
<keyword evidence="3 6" id="KW-1133">Transmembrane helix</keyword>
<feature type="transmembrane region" description="Helical" evidence="6">
    <location>
        <begin position="105"/>
        <end position="124"/>
    </location>
</feature>
<evidence type="ECO:0000256" key="1">
    <source>
        <dbReference type="ARBA" id="ARBA00022475"/>
    </source>
</evidence>
<sequence length="132" mass="13517">MSAPDDGRTGPPADPLSVGLGGRTSGTPAGGPAPAGPTGPPPATTPPPQQSPPPRERHTGRAIGRTLALALLIFVTVLLVLFVVFNGQTVQISLVFADVDAPLVLALLIAAVLGGLLVWLAGLVRRARRRNR</sequence>
<keyword evidence="4 6" id="KW-0472">Membrane</keyword>
<accession>A0A6L9W3D1</accession>
<gene>
    <name evidence="8" type="ORF">GCU60_09525</name>
</gene>
<evidence type="ECO:0000256" key="4">
    <source>
        <dbReference type="ARBA" id="ARBA00023136"/>
    </source>
</evidence>
<evidence type="ECO:0000256" key="2">
    <source>
        <dbReference type="ARBA" id="ARBA00022692"/>
    </source>
</evidence>
<keyword evidence="1" id="KW-1003">Cell membrane</keyword>
<feature type="region of interest" description="Disordered" evidence="5">
    <location>
        <begin position="1"/>
        <end position="60"/>
    </location>
</feature>
<proteinExistence type="predicted"/>
<dbReference type="AlphaFoldDB" id="A0A6L9W3D1"/>
<keyword evidence="2 6" id="KW-0812">Transmembrane</keyword>
<dbReference type="InterPro" id="IPR010445">
    <property type="entry name" value="LapA_dom"/>
</dbReference>
<evidence type="ECO:0000259" key="7">
    <source>
        <dbReference type="Pfam" id="PF06305"/>
    </source>
</evidence>
<evidence type="ECO:0000313" key="8">
    <source>
        <dbReference type="EMBL" id="NEK86001.1"/>
    </source>
</evidence>
<reference evidence="8 9" key="1">
    <citation type="submission" date="2019-12" db="EMBL/GenBank/DDBJ databases">
        <title>the WGS of Blastococcus saxobsidens 67B17.</title>
        <authorList>
            <person name="Jiang Z."/>
        </authorList>
    </citation>
    <scope>NUCLEOTIDE SEQUENCE [LARGE SCALE GENOMIC DNA]</scope>
    <source>
        <strain evidence="8 9">67B17</strain>
    </source>
</reference>
<dbReference type="RefSeq" id="WP_163204568.1">
    <property type="nucleotide sequence ID" value="NZ_JAAGWG010000011.1"/>
</dbReference>
<evidence type="ECO:0000256" key="3">
    <source>
        <dbReference type="ARBA" id="ARBA00022989"/>
    </source>
</evidence>
<feature type="compositionally biased region" description="Pro residues" evidence="5">
    <location>
        <begin position="34"/>
        <end position="53"/>
    </location>
</feature>
<evidence type="ECO:0000256" key="5">
    <source>
        <dbReference type="SAM" id="MobiDB-lite"/>
    </source>
</evidence>
<dbReference type="EMBL" id="JAAGWG010000011">
    <property type="protein sequence ID" value="NEK86001.1"/>
    <property type="molecule type" value="Genomic_DNA"/>
</dbReference>